<sequence>MVELKQLIPPSPAIRHPMGTAQVTLNFYTSHYAGFLESVVSEERSHVLLPGKLIDINRPDSIVTLLQIEANSKSFSCIDSRVPSAELKVIRN</sequence>
<comment type="caution">
    <text evidence="1">The sequence shown here is derived from an EMBL/GenBank/DDBJ whole genome shotgun (WGS) entry which is preliminary data.</text>
</comment>
<accession>A0AAN7PIQ6</accession>
<evidence type="ECO:0000313" key="1">
    <source>
        <dbReference type="EMBL" id="KAK4750302.1"/>
    </source>
</evidence>
<proteinExistence type="predicted"/>
<gene>
    <name evidence="1" type="ORF">SAY87_027751</name>
</gene>
<dbReference type="EMBL" id="JAXIOK010000018">
    <property type="protein sequence ID" value="KAK4750302.1"/>
    <property type="molecule type" value="Genomic_DNA"/>
</dbReference>
<name>A0AAN7PIQ6_9MYRT</name>
<evidence type="ECO:0000313" key="2">
    <source>
        <dbReference type="Proteomes" id="UP001345219"/>
    </source>
</evidence>
<protein>
    <submittedName>
        <fullName evidence="1">Uncharacterized protein</fullName>
    </submittedName>
</protein>
<reference evidence="1 2" key="1">
    <citation type="journal article" date="2023" name="Hortic Res">
        <title>Pangenome of water caltrop reveals structural variations and asymmetric subgenome divergence after allopolyploidization.</title>
        <authorList>
            <person name="Zhang X."/>
            <person name="Chen Y."/>
            <person name="Wang L."/>
            <person name="Yuan Y."/>
            <person name="Fang M."/>
            <person name="Shi L."/>
            <person name="Lu R."/>
            <person name="Comes H.P."/>
            <person name="Ma Y."/>
            <person name="Chen Y."/>
            <person name="Huang G."/>
            <person name="Zhou Y."/>
            <person name="Zheng Z."/>
            <person name="Qiu Y."/>
        </authorList>
    </citation>
    <scope>NUCLEOTIDE SEQUENCE [LARGE SCALE GENOMIC DNA]</scope>
    <source>
        <tissue evidence="1">Roots</tissue>
    </source>
</reference>
<dbReference type="AlphaFoldDB" id="A0AAN7PIQ6"/>
<organism evidence="1 2">
    <name type="scientific">Trapa incisa</name>
    <dbReference type="NCBI Taxonomy" id="236973"/>
    <lineage>
        <taxon>Eukaryota</taxon>
        <taxon>Viridiplantae</taxon>
        <taxon>Streptophyta</taxon>
        <taxon>Embryophyta</taxon>
        <taxon>Tracheophyta</taxon>
        <taxon>Spermatophyta</taxon>
        <taxon>Magnoliopsida</taxon>
        <taxon>eudicotyledons</taxon>
        <taxon>Gunneridae</taxon>
        <taxon>Pentapetalae</taxon>
        <taxon>rosids</taxon>
        <taxon>malvids</taxon>
        <taxon>Myrtales</taxon>
        <taxon>Lythraceae</taxon>
        <taxon>Trapa</taxon>
    </lineage>
</organism>
<dbReference type="Proteomes" id="UP001345219">
    <property type="component" value="Chromosome 21"/>
</dbReference>
<keyword evidence="2" id="KW-1185">Reference proteome</keyword>